<accession>A0A3E0VG47</accession>
<sequence>MASIETVNWNPRRPVVPGRLGRIIPVRRPVNNFGDLIGPMIVSEIVRREGLIEKPGGEPHRLLAVGSILRLAHTGDTLWGIGANGKSLDDPFDFTSLDVRAVRGPRTRDLLLGLGIPVPEVFGDPGLLVGSLWSRSELAGRTADRGVTIIPNLNDLAHYDLSDTRVVDPRTPLAEILGIIAASDFVTGSSLHAIVVAEALGIPARLIVSGAEPLFKYSDYYAGSGRTAFTPASGVDEAVALGGEPGIEWDVGALLRAFPRDLWAATA</sequence>
<dbReference type="AlphaFoldDB" id="A0A3E0VG47"/>
<evidence type="ECO:0000313" key="3">
    <source>
        <dbReference type="Proteomes" id="UP000256486"/>
    </source>
</evidence>
<dbReference type="OrthoDB" id="9803627at2"/>
<evidence type="ECO:0000313" key="2">
    <source>
        <dbReference type="EMBL" id="RFA08340.1"/>
    </source>
</evidence>
<reference evidence="2 3" key="1">
    <citation type="submission" date="2017-04" db="EMBL/GenBank/DDBJ databases">
        <title>Comparative genome analysis of Subtercola boreus.</title>
        <authorList>
            <person name="Cho Y.-J."/>
            <person name="Cho A."/>
            <person name="Kim O.-S."/>
            <person name="Lee J.-I."/>
        </authorList>
    </citation>
    <scope>NUCLEOTIDE SEQUENCE [LARGE SCALE GENOMIC DNA]</scope>
    <source>
        <strain evidence="2 3">K300</strain>
    </source>
</reference>
<feature type="domain" description="Polysaccharide pyruvyl transferase" evidence="1">
    <location>
        <begin position="95"/>
        <end position="207"/>
    </location>
</feature>
<name>A0A3E0VG47_9MICO</name>
<dbReference type="Pfam" id="PF04230">
    <property type="entry name" value="PS_pyruv_trans"/>
    <property type="match status" value="1"/>
</dbReference>
<protein>
    <recommendedName>
        <fullName evidence="1">Polysaccharide pyruvyl transferase domain-containing protein</fullName>
    </recommendedName>
</protein>
<dbReference type="InterPro" id="IPR007345">
    <property type="entry name" value="Polysacch_pyruvyl_Trfase"/>
</dbReference>
<dbReference type="RefSeq" id="WP_116413750.1">
    <property type="nucleotide sequence ID" value="NZ_NBWZ01000001.1"/>
</dbReference>
<keyword evidence="3" id="KW-1185">Reference proteome</keyword>
<comment type="caution">
    <text evidence="2">The sequence shown here is derived from an EMBL/GenBank/DDBJ whole genome shotgun (WGS) entry which is preliminary data.</text>
</comment>
<dbReference type="EMBL" id="NBWZ01000001">
    <property type="protein sequence ID" value="RFA08340.1"/>
    <property type="molecule type" value="Genomic_DNA"/>
</dbReference>
<evidence type="ECO:0000259" key="1">
    <source>
        <dbReference type="Pfam" id="PF04230"/>
    </source>
</evidence>
<proteinExistence type="predicted"/>
<gene>
    <name evidence="2" type="ORF">B7R54_03190</name>
</gene>
<organism evidence="2 3">
    <name type="scientific">Subtercola boreus</name>
    <dbReference type="NCBI Taxonomy" id="120213"/>
    <lineage>
        <taxon>Bacteria</taxon>
        <taxon>Bacillati</taxon>
        <taxon>Actinomycetota</taxon>
        <taxon>Actinomycetes</taxon>
        <taxon>Micrococcales</taxon>
        <taxon>Microbacteriaceae</taxon>
        <taxon>Subtercola</taxon>
    </lineage>
</organism>
<dbReference type="Proteomes" id="UP000256486">
    <property type="component" value="Unassembled WGS sequence"/>
</dbReference>